<sequence>MKKYYIYVIIFLNTIVLGSLIKPINGDELNYIHILFEWDQEPDVLGYNLQVSTQQSFNNLILDIEEITTVYIDTNHFDWDDTYYWRVRPLLDCDGCDYGDWIETANFQIGETLFQNLEINLYDEDLLEDGYVAIGAFSPDMESVIIDKYGNEIWNDGGMQMQLNHINEYGNIYGFSINDYPFNTGMKANTDMDVIWSTMDPDDPVDSHIIKQIPNGNFMGFIRVEEMGPIPNDNYMTQYFQLIGYQANGVTPEFTWFGQMIVEWNEDHDIVWTWNPFDHFSMEDYDNYE</sequence>
<feature type="transmembrane region" description="Helical" evidence="1">
    <location>
        <begin position="5"/>
        <end position="21"/>
    </location>
</feature>
<protein>
    <recommendedName>
        <fullName evidence="3">Fibronectin type-III domain-containing protein</fullName>
    </recommendedName>
</protein>
<dbReference type="Gene3D" id="2.60.40.10">
    <property type="entry name" value="Immunoglobulins"/>
    <property type="match status" value="1"/>
</dbReference>
<feature type="non-terminal residue" evidence="2">
    <location>
        <position position="289"/>
    </location>
</feature>
<accession>A0A382RUE1</accession>
<evidence type="ECO:0008006" key="3">
    <source>
        <dbReference type="Google" id="ProtNLM"/>
    </source>
</evidence>
<name>A0A382RUE1_9ZZZZ</name>
<dbReference type="InterPro" id="IPR013783">
    <property type="entry name" value="Ig-like_fold"/>
</dbReference>
<dbReference type="AlphaFoldDB" id="A0A382RUE1"/>
<reference evidence="2" key="1">
    <citation type="submission" date="2018-05" db="EMBL/GenBank/DDBJ databases">
        <authorList>
            <person name="Lanie J.A."/>
            <person name="Ng W.-L."/>
            <person name="Kazmierczak K.M."/>
            <person name="Andrzejewski T.M."/>
            <person name="Davidsen T.M."/>
            <person name="Wayne K.J."/>
            <person name="Tettelin H."/>
            <person name="Glass J.I."/>
            <person name="Rusch D."/>
            <person name="Podicherti R."/>
            <person name="Tsui H.-C.T."/>
            <person name="Winkler M.E."/>
        </authorList>
    </citation>
    <scope>NUCLEOTIDE SEQUENCE</scope>
</reference>
<evidence type="ECO:0000313" key="2">
    <source>
        <dbReference type="EMBL" id="SVD00677.1"/>
    </source>
</evidence>
<keyword evidence="1" id="KW-0812">Transmembrane</keyword>
<organism evidence="2">
    <name type="scientific">marine metagenome</name>
    <dbReference type="NCBI Taxonomy" id="408172"/>
    <lineage>
        <taxon>unclassified sequences</taxon>
        <taxon>metagenomes</taxon>
        <taxon>ecological metagenomes</taxon>
    </lineage>
</organism>
<gene>
    <name evidence="2" type="ORF">METZ01_LOCUS353531</name>
</gene>
<keyword evidence="1" id="KW-0472">Membrane</keyword>
<dbReference type="EMBL" id="UINC01123901">
    <property type="protein sequence ID" value="SVD00677.1"/>
    <property type="molecule type" value="Genomic_DNA"/>
</dbReference>
<keyword evidence="1" id="KW-1133">Transmembrane helix</keyword>
<evidence type="ECO:0000256" key="1">
    <source>
        <dbReference type="SAM" id="Phobius"/>
    </source>
</evidence>
<proteinExistence type="predicted"/>